<reference evidence="3" key="1">
    <citation type="submission" date="2023-06" db="EMBL/GenBank/DDBJ databases">
        <title>Genomic analysis of the entomopathogenic nematode Steinernema hermaphroditum.</title>
        <authorList>
            <person name="Schwarz E.M."/>
            <person name="Heppert J.K."/>
            <person name="Baniya A."/>
            <person name="Schwartz H.T."/>
            <person name="Tan C.-H."/>
            <person name="Antoshechkin I."/>
            <person name="Sternberg P.W."/>
            <person name="Goodrich-Blair H."/>
            <person name="Dillman A.R."/>
        </authorList>
    </citation>
    <scope>NUCLEOTIDE SEQUENCE</scope>
    <source>
        <strain evidence="3">PS9179</strain>
        <tissue evidence="3">Whole animal</tissue>
    </source>
</reference>
<keyword evidence="2" id="KW-0732">Signal</keyword>
<feature type="transmembrane region" description="Helical" evidence="1">
    <location>
        <begin position="111"/>
        <end position="130"/>
    </location>
</feature>
<keyword evidence="1" id="KW-1133">Transmembrane helix</keyword>
<keyword evidence="4" id="KW-1185">Reference proteome</keyword>
<evidence type="ECO:0000313" key="4">
    <source>
        <dbReference type="Proteomes" id="UP001175271"/>
    </source>
</evidence>
<protein>
    <recommendedName>
        <fullName evidence="5">Protein sleepless</fullName>
    </recommendedName>
</protein>
<accession>A0AA39HPW4</accession>
<proteinExistence type="predicted"/>
<gene>
    <name evidence="3" type="ORF">QR680_004806</name>
</gene>
<evidence type="ECO:0008006" key="5">
    <source>
        <dbReference type="Google" id="ProtNLM"/>
    </source>
</evidence>
<evidence type="ECO:0000256" key="1">
    <source>
        <dbReference type="SAM" id="Phobius"/>
    </source>
</evidence>
<evidence type="ECO:0000256" key="2">
    <source>
        <dbReference type="SAM" id="SignalP"/>
    </source>
</evidence>
<dbReference type="AlphaFoldDB" id="A0AA39HPW4"/>
<dbReference type="Proteomes" id="UP001175271">
    <property type="component" value="Unassembled WGS sequence"/>
</dbReference>
<sequence>MKFLLAALCVSSTFFAADAIKCYTGSGPQGPFNATGLSLQECISTGTSSGGPWCVKDTQGPTMFYRYCSPTAPINEAGQMPTTASCYAGSKDSNGYPKTSCICNTDSCNSSSAIGVSVVLIFLLAAWNLVKLN</sequence>
<keyword evidence="1" id="KW-0472">Membrane</keyword>
<organism evidence="3 4">
    <name type="scientific">Steinernema hermaphroditum</name>
    <dbReference type="NCBI Taxonomy" id="289476"/>
    <lineage>
        <taxon>Eukaryota</taxon>
        <taxon>Metazoa</taxon>
        <taxon>Ecdysozoa</taxon>
        <taxon>Nematoda</taxon>
        <taxon>Chromadorea</taxon>
        <taxon>Rhabditida</taxon>
        <taxon>Tylenchina</taxon>
        <taxon>Panagrolaimomorpha</taxon>
        <taxon>Strongyloidoidea</taxon>
        <taxon>Steinernematidae</taxon>
        <taxon>Steinernema</taxon>
    </lineage>
</organism>
<evidence type="ECO:0000313" key="3">
    <source>
        <dbReference type="EMBL" id="KAK0409867.1"/>
    </source>
</evidence>
<keyword evidence="1" id="KW-0812">Transmembrane</keyword>
<comment type="caution">
    <text evidence="3">The sequence shown here is derived from an EMBL/GenBank/DDBJ whole genome shotgun (WGS) entry which is preliminary data.</text>
</comment>
<dbReference type="EMBL" id="JAUCMV010000003">
    <property type="protein sequence ID" value="KAK0409867.1"/>
    <property type="molecule type" value="Genomic_DNA"/>
</dbReference>
<feature type="signal peptide" evidence="2">
    <location>
        <begin position="1"/>
        <end position="19"/>
    </location>
</feature>
<feature type="chain" id="PRO_5041279174" description="Protein sleepless" evidence="2">
    <location>
        <begin position="20"/>
        <end position="133"/>
    </location>
</feature>
<name>A0AA39HPW4_9BILA</name>